<evidence type="ECO:0000313" key="2">
    <source>
        <dbReference type="EMBL" id="CDQ23368.1"/>
    </source>
</evidence>
<evidence type="ECO:0000313" key="3">
    <source>
        <dbReference type="Proteomes" id="UP000028868"/>
    </source>
</evidence>
<protein>
    <submittedName>
        <fullName evidence="2">Uncharacterized protein</fullName>
    </submittedName>
</protein>
<feature type="chain" id="PRO_5001578630" evidence="1">
    <location>
        <begin position="22"/>
        <end position="103"/>
    </location>
</feature>
<keyword evidence="3" id="KW-1185">Reference proteome</keyword>
<dbReference type="Proteomes" id="UP000028868">
    <property type="component" value="Unassembled WGS sequence"/>
</dbReference>
<keyword evidence="1" id="KW-0732">Signal</keyword>
<feature type="signal peptide" evidence="1">
    <location>
        <begin position="1"/>
        <end position="21"/>
    </location>
</feature>
<accession>A0A059NXB2</accession>
<reference evidence="2 3" key="2">
    <citation type="submission" date="2014-05" db="EMBL/GenBank/DDBJ databases">
        <title>Draft genome sequence of Halobacillus karajensis HK-03.</title>
        <authorList>
            <person name="Khelaifia S."/>
            <person name="Croce O."/>
            <person name="Lagier J.C."/>
            <person name="Raoult D."/>
        </authorList>
    </citation>
    <scope>NUCLEOTIDE SEQUENCE [LARGE SCALE GENOMIC DNA]</scope>
    <source>
        <strain evidence="2 3">HD-03</strain>
    </source>
</reference>
<proteinExistence type="predicted"/>
<organism evidence="2 3">
    <name type="scientific">Halobacillus karajensis</name>
    <dbReference type="NCBI Taxonomy" id="195088"/>
    <lineage>
        <taxon>Bacteria</taxon>
        <taxon>Bacillati</taxon>
        <taxon>Bacillota</taxon>
        <taxon>Bacilli</taxon>
        <taxon>Bacillales</taxon>
        <taxon>Bacillaceae</taxon>
        <taxon>Halobacillus</taxon>
    </lineage>
</organism>
<reference evidence="3" key="1">
    <citation type="submission" date="2014-03" db="EMBL/GenBank/DDBJ databases">
        <authorList>
            <person name="Urmite Genomes U."/>
        </authorList>
    </citation>
    <scope>NUCLEOTIDE SEQUENCE [LARGE SCALE GENOMIC DNA]</scope>
    <source>
        <strain evidence="3">HD-03</strain>
    </source>
</reference>
<evidence type="ECO:0000256" key="1">
    <source>
        <dbReference type="SAM" id="SignalP"/>
    </source>
</evidence>
<name>A0A059NXB2_9BACI</name>
<sequence length="103" mass="11550">MKKFMVLFVAMMLSIPSFASANTDAKKDESAQLPTEKQVEKMNKALDKMGEKANEKLEKGEENFVLKEKYAKGKKEVVEFGFESQNTTSSVNTQEMTALIAYA</sequence>
<gene>
    <name evidence="2" type="ORF">BN983_01594</name>
</gene>
<comment type="caution">
    <text evidence="2">The sequence shown here is derived from an EMBL/GenBank/DDBJ whole genome shotgun (WGS) entry which is preliminary data.</text>
</comment>
<dbReference type="EMBL" id="CCDI010000001">
    <property type="protein sequence ID" value="CDQ23368.1"/>
    <property type="molecule type" value="Genomic_DNA"/>
</dbReference>
<dbReference type="AlphaFoldDB" id="A0A059NXB2"/>
<dbReference type="RefSeq" id="WP_035507106.1">
    <property type="nucleotide sequence ID" value="NZ_CCDH010000001.1"/>
</dbReference>